<gene>
    <name evidence="2" type="ORF">MNBD_GAMMA12-1690</name>
</gene>
<dbReference type="AlphaFoldDB" id="A0A3B0YTT2"/>
<dbReference type="InterPro" id="IPR045485">
    <property type="entry name" value="fvmX6"/>
</dbReference>
<name>A0A3B0YTT2_9ZZZZ</name>
<dbReference type="EMBL" id="UOFL01000036">
    <property type="protein sequence ID" value="VAW72284.1"/>
    <property type="molecule type" value="Genomic_DNA"/>
</dbReference>
<sequence>MNKVAQSEFEMLSLVQGLCTFDQSHLMESLIRESRKLPKKYSSLALSLLGDMLSKGLIIGLVKNSGVGTQVLAAEGKNFWWNNNKVQGLKFSEQSIVILRWVLGSELLREQVSSDIKGTQFESGDRLLMYFVCCNLANFQCDYAIKNSKAFRSNALCWLGYFDYLSQSRALSSEELSRLDFDALMTKDAWLVESLQKMLRNKWLAIEAGKSIIDCAQYMIGLGQTQSLLLEHLFRAAEKHKRLDLLLFVFEVAGQIVSNNPTPKKWIESLPQDISLNEYTEAVKASMSLFTTLESCAQVIHDLKTIRIFDEDYQYSQLVLKHWECYGDSGIDQARRWFNELTAIDQSVESAN</sequence>
<proteinExistence type="predicted"/>
<accession>A0A3B0YTT2</accession>
<evidence type="ECO:0000259" key="1">
    <source>
        <dbReference type="Pfam" id="PF20004"/>
    </source>
</evidence>
<organism evidence="2">
    <name type="scientific">hydrothermal vent metagenome</name>
    <dbReference type="NCBI Taxonomy" id="652676"/>
    <lineage>
        <taxon>unclassified sequences</taxon>
        <taxon>metagenomes</taxon>
        <taxon>ecological metagenomes</taxon>
    </lineage>
</organism>
<feature type="domain" description="FtsH ternary system" evidence="1">
    <location>
        <begin position="3"/>
        <end position="336"/>
    </location>
</feature>
<protein>
    <recommendedName>
        <fullName evidence="1">FtsH ternary system domain-containing protein</fullName>
    </recommendedName>
</protein>
<reference evidence="2" key="1">
    <citation type="submission" date="2018-06" db="EMBL/GenBank/DDBJ databases">
        <authorList>
            <person name="Zhirakovskaya E."/>
        </authorList>
    </citation>
    <scope>NUCLEOTIDE SEQUENCE</scope>
</reference>
<evidence type="ECO:0000313" key="2">
    <source>
        <dbReference type="EMBL" id="VAW72284.1"/>
    </source>
</evidence>
<dbReference type="Pfam" id="PF20004">
    <property type="entry name" value="fvmX6"/>
    <property type="match status" value="1"/>
</dbReference>